<dbReference type="InterPro" id="IPR036249">
    <property type="entry name" value="Thioredoxin-like_sf"/>
</dbReference>
<dbReference type="Pfam" id="PF02630">
    <property type="entry name" value="SCO1-SenC"/>
    <property type="match status" value="1"/>
</dbReference>
<feature type="disulfide bond" description="Redox-active" evidence="4">
    <location>
        <begin position="102"/>
        <end position="107"/>
    </location>
</feature>
<dbReference type="GO" id="GO:0046872">
    <property type="term" value="F:metal ion binding"/>
    <property type="evidence" value="ECO:0007669"/>
    <property type="project" value="UniProtKB-KW"/>
</dbReference>
<name>A0A1I6V3F2_9EURY</name>
<evidence type="ECO:0000256" key="5">
    <source>
        <dbReference type="SAM" id="MobiDB-lite"/>
    </source>
</evidence>
<accession>A0A1I6V3F2</accession>
<protein>
    <submittedName>
        <fullName evidence="7">Protein SCO1/2</fullName>
    </submittedName>
</protein>
<dbReference type="PROSITE" id="PS51257">
    <property type="entry name" value="PROKAR_LIPOPROTEIN"/>
    <property type="match status" value="1"/>
</dbReference>
<dbReference type="PANTHER" id="PTHR12151:SF25">
    <property type="entry name" value="LINALOOL DEHYDRATASE_ISOMERASE DOMAIN-CONTAINING PROTEIN"/>
    <property type="match status" value="1"/>
</dbReference>
<dbReference type="PROSITE" id="PS51352">
    <property type="entry name" value="THIOREDOXIN_2"/>
    <property type="match status" value="1"/>
</dbReference>
<evidence type="ECO:0000256" key="1">
    <source>
        <dbReference type="ARBA" id="ARBA00010996"/>
    </source>
</evidence>
<feature type="binding site" evidence="3">
    <location>
        <position position="102"/>
    </location>
    <ligand>
        <name>Cu cation</name>
        <dbReference type="ChEBI" id="CHEBI:23378"/>
    </ligand>
</feature>
<keyword evidence="4" id="KW-1015">Disulfide bond</keyword>
<dbReference type="OrthoDB" id="27579at2157"/>
<proteinExistence type="inferred from homology"/>
<dbReference type="InterPro" id="IPR013766">
    <property type="entry name" value="Thioredoxin_domain"/>
</dbReference>
<reference evidence="8" key="1">
    <citation type="submission" date="2016-10" db="EMBL/GenBank/DDBJ databases">
        <authorList>
            <person name="Varghese N."/>
            <person name="Submissions S."/>
        </authorList>
    </citation>
    <scope>NUCLEOTIDE SEQUENCE [LARGE SCALE GENOMIC DNA]</scope>
    <source>
        <strain evidence="8">DSM 22427</strain>
    </source>
</reference>
<evidence type="ECO:0000256" key="2">
    <source>
        <dbReference type="ARBA" id="ARBA00023008"/>
    </source>
</evidence>
<evidence type="ECO:0000256" key="3">
    <source>
        <dbReference type="PIRSR" id="PIRSR603782-1"/>
    </source>
</evidence>
<evidence type="ECO:0000313" key="7">
    <source>
        <dbReference type="EMBL" id="SFT08077.1"/>
    </source>
</evidence>
<sequence>MNRRFCLRSIGSSSIAAVAGCLDSLPTGDEGNADTGKGSDQKHADGVTLGPPEQDLSEASHPSYGDEAPAVSLPDPLTGETVSTDQFEGSRSTLMTFFYTSCPDGVCPALLLRLRRAQEVAAEQGYGDEAAFLAMTFDPERDTADVLETYAGEQGVDHDAENWHFLRPERYDDGKEIVTEQFGLPLEKRDADEYENLDYMFPHLPYIFLVNERGLVERVYPDGATISPSEVVDDLETVVNG</sequence>
<dbReference type="PANTHER" id="PTHR12151">
    <property type="entry name" value="ELECTRON TRANSPORT PROTIN SCO1/SENC FAMILY MEMBER"/>
    <property type="match status" value="1"/>
</dbReference>
<dbReference type="AlphaFoldDB" id="A0A1I6V3F2"/>
<comment type="similarity">
    <text evidence="1">Belongs to the SCO1/2 family.</text>
</comment>
<dbReference type="InterPro" id="IPR003782">
    <property type="entry name" value="SCO1/SenC"/>
</dbReference>
<organism evidence="7 8">
    <name type="scientific">Halostagnicola kamekurae</name>
    <dbReference type="NCBI Taxonomy" id="619731"/>
    <lineage>
        <taxon>Archaea</taxon>
        <taxon>Methanobacteriati</taxon>
        <taxon>Methanobacteriota</taxon>
        <taxon>Stenosarchaea group</taxon>
        <taxon>Halobacteria</taxon>
        <taxon>Halobacteriales</taxon>
        <taxon>Natrialbaceae</taxon>
        <taxon>Halostagnicola</taxon>
    </lineage>
</organism>
<evidence type="ECO:0000313" key="8">
    <source>
        <dbReference type="Proteomes" id="UP000199199"/>
    </source>
</evidence>
<evidence type="ECO:0000259" key="6">
    <source>
        <dbReference type="PROSITE" id="PS51352"/>
    </source>
</evidence>
<feature type="binding site" evidence="3">
    <location>
        <position position="107"/>
    </location>
    <ligand>
        <name>Cu cation</name>
        <dbReference type="ChEBI" id="CHEBI:23378"/>
    </ligand>
</feature>
<keyword evidence="3" id="KW-0479">Metal-binding</keyword>
<keyword evidence="8" id="KW-1185">Reference proteome</keyword>
<evidence type="ECO:0000256" key="4">
    <source>
        <dbReference type="PIRSR" id="PIRSR603782-2"/>
    </source>
</evidence>
<keyword evidence="2 3" id="KW-0186">Copper</keyword>
<feature type="domain" description="Thioredoxin" evidence="6">
    <location>
        <begin position="62"/>
        <end position="240"/>
    </location>
</feature>
<dbReference type="CDD" id="cd02968">
    <property type="entry name" value="SCO"/>
    <property type="match status" value="1"/>
</dbReference>
<feature type="binding site" evidence="3">
    <location>
        <position position="203"/>
    </location>
    <ligand>
        <name>Cu cation</name>
        <dbReference type="ChEBI" id="CHEBI:23378"/>
    </ligand>
</feature>
<dbReference type="Proteomes" id="UP000199199">
    <property type="component" value="Unassembled WGS sequence"/>
</dbReference>
<dbReference type="EMBL" id="FOZS01000010">
    <property type="protein sequence ID" value="SFT08077.1"/>
    <property type="molecule type" value="Genomic_DNA"/>
</dbReference>
<feature type="region of interest" description="Disordered" evidence="5">
    <location>
        <begin position="27"/>
        <end position="83"/>
    </location>
</feature>
<dbReference type="SUPFAM" id="SSF52833">
    <property type="entry name" value="Thioredoxin-like"/>
    <property type="match status" value="1"/>
</dbReference>
<dbReference type="RefSeq" id="WP_092907753.1">
    <property type="nucleotide sequence ID" value="NZ_FOZS01000010.1"/>
</dbReference>
<gene>
    <name evidence="7" type="ORF">SAMN04488556_0017</name>
</gene>
<dbReference type="Gene3D" id="3.40.30.10">
    <property type="entry name" value="Glutaredoxin"/>
    <property type="match status" value="1"/>
</dbReference>